<protein>
    <recommendedName>
        <fullName evidence="6 15">Anthranilate synthase component 1</fullName>
        <ecNumber evidence="5 15">4.1.3.27</ecNumber>
    </recommendedName>
</protein>
<evidence type="ECO:0000256" key="11">
    <source>
        <dbReference type="ARBA" id="ARBA00023141"/>
    </source>
</evidence>
<evidence type="ECO:0000313" key="18">
    <source>
        <dbReference type="EMBL" id="KEK22223.1"/>
    </source>
</evidence>
<evidence type="ECO:0000256" key="15">
    <source>
        <dbReference type="RuleBase" id="RU364045"/>
    </source>
</evidence>
<dbReference type="InterPro" id="IPR015890">
    <property type="entry name" value="Chorismate_C"/>
</dbReference>
<dbReference type="PANTHER" id="PTHR11236:SF48">
    <property type="entry name" value="ISOCHORISMATE SYNTHASE MENF"/>
    <property type="match status" value="1"/>
</dbReference>
<dbReference type="EC" id="4.1.3.27" evidence="5 15"/>
<evidence type="ECO:0000259" key="16">
    <source>
        <dbReference type="Pfam" id="PF00425"/>
    </source>
</evidence>
<dbReference type="PANTHER" id="PTHR11236">
    <property type="entry name" value="AMINOBENZOATE/ANTHRANILATE SYNTHASE"/>
    <property type="match status" value="1"/>
</dbReference>
<reference evidence="18 19" key="1">
    <citation type="submission" date="2014-06" db="EMBL/GenBank/DDBJ databases">
        <title>Draft genome sequence of Bacillus gaemokensis JCM 15801 (MCCC 1A00707).</title>
        <authorList>
            <person name="Lai Q."/>
            <person name="Liu Y."/>
            <person name="Shao Z."/>
        </authorList>
    </citation>
    <scope>NUCLEOTIDE SEQUENCE [LARGE SCALE GENOMIC DNA]</scope>
    <source>
        <strain evidence="18 19">JCM 15801</strain>
    </source>
</reference>
<feature type="domain" description="Chorismate-utilising enzyme C-terminal" evidence="16">
    <location>
        <begin position="210"/>
        <end position="463"/>
    </location>
</feature>
<comment type="caution">
    <text evidence="18">The sequence shown here is derived from an EMBL/GenBank/DDBJ whole genome shotgun (WGS) entry which is preliminary data.</text>
</comment>
<comment type="similarity">
    <text evidence="3 15">Belongs to the anthranilate synthase component I family.</text>
</comment>
<comment type="subunit">
    <text evidence="4 15">Heterotetramer consisting of two non-identical subunits: a beta subunit (TrpG) and a large alpha subunit (TrpE).</text>
</comment>
<evidence type="ECO:0000256" key="6">
    <source>
        <dbReference type="ARBA" id="ARBA00020653"/>
    </source>
</evidence>
<evidence type="ECO:0000256" key="8">
    <source>
        <dbReference type="ARBA" id="ARBA00022723"/>
    </source>
</evidence>
<dbReference type="GO" id="GO:0004049">
    <property type="term" value="F:anthranilate synthase activity"/>
    <property type="evidence" value="ECO:0007669"/>
    <property type="project" value="UniProtKB-EC"/>
</dbReference>
<dbReference type="eggNOG" id="COG0147">
    <property type="taxonomic scope" value="Bacteria"/>
</dbReference>
<evidence type="ECO:0000256" key="14">
    <source>
        <dbReference type="ARBA" id="ARBA00047683"/>
    </source>
</evidence>
<name>A0A073KIQ6_9BACI</name>
<evidence type="ECO:0000256" key="1">
    <source>
        <dbReference type="ARBA" id="ARBA00001946"/>
    </source>
</evidence>
<evidence type="ECO:0000256" key="13">
    <source>
        <dbReference type="ARBA" id="ARBA00025634"/>
    </source>
</evidence>
<dbReference type="GO" id="GO:0046872">
    <property type="term" value="F:metal ion binding"/>
    <property type="evidence" value="ECO:0007669"/>
    <property type="project" value="UniProtKB-KW"/>
</dbReference>
<dbReference type="NCBIfam" id="TIGR00564">
    <property type="entry name" value="trpE_most"/>
    <property type="match status" value="1"/>
</dbReference>
<dbReference type="InterPro" id="IPR006805">
    <property type="entry name" value="Anth_synth_I_N"/>
</dbReference>
<proteinExistence type="inferred from homology"/>
<dbReference type="InterPro" id="IPR005801">
    <property type="entry name" value="ADC_synthase"/>
</dbReference>
<feature type="domain" description="Anthranilate synthase component I N-terminal" evidence="17">
    <location>
        <begin position="26"/>
        <end position="159"/>
    </location>
</feature>
<evidence type="ECO:0000256" key="4">
    <source>
        <dbReference type="ARBA" id="ARBA00011575"/>
    </source>
</evidence>
<dbReference type="STRING" id="574375.AZF08_12050"/>
<dbReference type="AlphaFoldDB" id="A0A073KIQ6"/>
<evidence type="ECO:0000256" key="12">
    <source>
        <dbReference type="ARBA" id="ARBA00023239"/>
    </source>
</evidence>
<organism evidence="18 19">
    <name type="scientific">Bacillus gaemokensis</name>
    <dbReference type="NCBI Taxonomy" id="574375"/>
    <lineage>
        <taxon>Bacteria</taxon>
        <taxon>Bacillati</taxon>
        <taxon>Bacillota</taxon>
        <taxon>Bacilli</taxon>
        <taxon>Bacillales</taxon>
        <taxon>Bacillaceae</taxon>
        <taxon>Bacillus</taxon>
        <taxon>Bacillus cereus group</taxon>
    </lineage>
</organism>
<dbReference type="GO" id="GO:0000162">
    <property type="term" value="P:L-tryptophan biosynthetic process"/>
    <property type="evidence" value="ECO:0007669"/>
    <property type="project" value="UniProtKB-UniPathway"/>
</dbReference>
<dbReference type="Pfam" id="PF00425">
    <property type="entry name" value="Chorismate_bind"/>
    <property type="match status" value="1"/>
</dbReference>
<keyword evidence="9 15" id="KW-0822">Tryptophan biosynthesis</keyword>
<comment type="pathway">
    <text evidence="2 15">Amino-acid biosynthesis; L-tryptophan biosynthesis; L-tryptophan from chorismate: step 1/5.</text>
</comment>
<accession>A0A073KIQ6</accession>
<evidence type="ECO:0000256" key="7">
    <source>
        <dbReference type="ARBA" id="ARBA00022605"/>
    </source>
</evidence>
<keyword evidence="10 15" id="KW-0460">Magnesium</keyword>
<dbReference type="InterPro" id="IPR019999">
    <property type="entry name" value="Anth_synth_I-like"/>
</dbReference>
<dbReference type="OrthoDB" id="9803598at2"/>
<dbReference type="UniPathway" id="UPA00035">
    <property type="reaction ID" value="UER00040"/>
</dbReference>
<dbReference type="Pfam" id="PF04715">
    <property type="entry name" value="Anth_synt_I_N"/>
    <property type="match status" value="1"/>
</dbReference>
<keyword evidence="12 15" id="KW-0456">Lyase</keyword>
<dbReference type="EMBL" id="JOTM01000037">
    <property type="protein sequence ID" value="KEK22223.1"/>
    <property type="molecule type" value="Genomic_DNA"/>
</dbReference>
<dbReference type="RefSeq" id="WP_033677903.1">
    <property type="nucleotide sequence ID" value="NZ_JOTM01000037.1"/>
</dbReference>
<dbReference type="Gene3D" id="3.60.120.10">
    <property type="entry name" value="Anthranilate synthase"/>
    <property type="match status" value="1"/>
</dbReference>
<dbReference type="Proteomes" id="UP000027778">
    <property type="component" value="Unassembled WGS sequence"/>
</dbReference>
<evidence type="ECO:0000256" key="10">
    <source>
        <dbReference type="ARBA" id="ARBA00022842"/>
    </source>
</evidence>
<evidence type="ECO:0000256" key="2">
    <source>
        <dbReference type="ARBA" id="ARBA00004873"/>
    </source>
</evidence>
<keyword evidence="7 15" id="KW-0028">Amino-acid biosynthesis</keyword>
<sequence length="472" mass="53422">MITKEEFMIQKRQGKTFLVIDEEEGDSVTPIALYRRMKGNKKFLLESSQLHQDKGRYSYLGFDPYGEVKSIGTAIEITVNGRTEKIEENVLQVLERVLAPSEVESPFPFCGGAIGYIGYDVIRQYEDIGEELLDSVNIPEVHMLLYREFIVYDHVRQKLSFVYVCREEDASSYEEVYERLQAYKNDVLNGLEEQVIEAESTLAFTSSVTEEQFCKMVEKAKEYIRAGDIFQVVLSQRLQSEFTGEAFALYRKLRIANPSPYMFYIDFQDYVVLGSSPESLLSVRDEKVMTNPIAGTRPRGKTRSEDEEIAKELLANEKERAEHMMLVDLGRNDIGRVSEVGSVGLDKYMKVEKYSHVMHIVSEVSGLLRKQMSCFDALAYCLPAGTVSGAPKIRAMEIINGLESEKRNVYAGAIGYIAFSGNLDMALAIRTMVVKDEKAYVQAGAGIVYDSNPISEYEETLNKAKALLEVMK</sequence>
<evidence type="ECO:0000256" key="9">
    <source>
        <dbReference type="ARBA" id="ARBA00022822"/>
    </source>
</evidence>
<keyword evidence="19" id="KW-1185">Reference proteome</keyword>
<gene>
    <name evidence="15" type="primary">trpE</name>
    <name evidence="18" type="ORF">BAGA_20595</name>
</gene>
<dbReference type="PRINTS" id="PR00095">
    <property type="entry name" value="ANTSNTHASEI"/>
</dbReference>
<comment type="cofactor">
    <cofactor evidence="1 15">
        <name>Mg(2+)</name>
        <dbReference type="ChEBI" id="CHEBI:18420"/>
    </cofactor>
</comment>
<evidence type="ECO:0000256" key="3">
    <source>
        <dbReference type="ARBA" id="ARBA00009562"/>
    </source>
</evidence>
<dbReference type="InterPro" id="IPR005256">
    <property type="entry name" value="Anth_synth_I_PabB"/>
</dbReference>
<evidence type="ECO:0000259" key="17">
    <source>
        <dbReference type="Pfam" id="PF04715"/>
    </source>
</evidence>
<evidence type="ECO:0000256" key="5">
    <source>
        <dbReference type="ARBA" id="ARBA00012266"/>
    </source>
</evidence>
<keyword evidence="8 15" id="KW-0479">Metal-binding</keyword>
<comment type="function">
    <text evidence="13 15">Part of a heterotetrameric complex that catalyzes the two-step biosynthesis of anthranilate, an intermediate in the biosynthesis of L-tryptophan. In the first step, the glutamine-binding beta subunit (TrpG) of anthranilate synthase (AS) provides the glutamine amidotransferase activity which generates ammonia as a substrate that, along with chorismate, is used in the second step, catalyzed by the large alpha subunit of AS (TrpE) to produce anthranilate. In the absence of TrpG, TrpE can synthesize anthranilate directly from chorismate and high concentrations of ammonia.</text>
</comment>
<evidence type="ECO:0000313" key="19">
    <source>
        <dbReference type="Proteomes" id="UP000027778"/>
    </source>
</evidence>
<dbReference type="SUPFAM" id="SSF56322">
    <property type="entry name" value="ADC synthase"/>
    <property type="match status" value="1"/>
</dbReference>
<comment type="catalytic activity">
    <reaction evidence="14 15">
        <text>chorismate + L-glutamine = anthranilate + pyruvate + L-glutamate + H(+)</text>
        <dbReference type="Rhea" id="RHEA:21732"/>
        <dbReference type="ChEBI" id="CHEBI:15361"/>
        <dbReference type="ChEBI" id="CHEBI:15378"/>
        <dbReference type="ChEBI" id="CHEBI:16567"/>
        <dbReference type="ChEBI" id="CHEBI:29748"/>
        <dbReference type="ChEBI" id="CHEBI:29985"/>
        <dbReference type="ChEBI" id="CHEBI:58359"/>
        <dbReference type="EC" id="4.1.3.27"/>
    </reaction>
</comment>
<keyword evidence="11 15" id="KW-0057">Aromatic amino acid biosynthesis</keyword>